<accession>A0A221T0J3</accession>
<dbReference type="KEGG" id="dfc:DFI_14395"/>
<dbReference type="AlphaFoldDB" id="A0A221T0J3"/>
<evidence type="ECO:0000313" key="3">
    <source>
        <dbReference type="Proteomes" id="UP000259030"/>
    </source>
</evidence>
<keyword evidence="1" id="KW-1133">Transmembrane helix</keyword>
<dbReference type="EMBL" id="CP021082">
    <property type="protein sequence ID" value="ASN82376.1"/>
    <property type="molecule type" value="Genomic_DNA"/>
</dbReference>
<gene>
    <name evidence="2" type="ORF">DFI_14395</name>
</gene>
<keyword evidence="3" id="KW-1185">Reference proteome</keyword>
<name>A0A221T0J3_9DEIO</name>
<sequence length="102" mass="10369">MNVRLPSPRSQRLRPSPLLVLGVFVVLGLFVVLLRLGSLTDLGFVLGLTGLVVGGGAWAARSTSPVRYGPTYSGIGMWSTSTVEVSSGGGDTGACDAGGDCS</sequence>
<dbReference type="Proteomes" id="UP000259030">
    <property type="component" value="Plasmid pDFI1"/>
</dbReference>
<keyword evidence="1" id="KW-0812">Transmembrane</keyword>
<geneLocation type="plasmid" evidence="3">
    <name>pdfi1</name>
</geneLocation>
<reference evidence="2 3" key="1">
    <citation type="submission" date="2017-05" db="EMBL/GenBank/DDBJ databases">
        <title>The complete genome sequence of Deinococcus ficus isolated from the rhizosphere of the Ficus religiosa L. in Taiwan.</title>
        <authorList>
            <person name="Wu K.-M."/>
            <person name="Liao T.-L."/>
            <person name="Liu Y.-M."/>
            <person name="Young C.-C."/>
            <person name="Tsai S.-F."/>
        </authorList>
    </citation>
    <scope>NUCLEOTIDE SEQUENCE [LARGE SCALE GENOMIC DNA]</scope>
    <source>
        <strain evidence="2 3">CC-FR2-10</strain>
        <plasmid evidence="3">pdfi1</plasmid>
    </source>
</reference>
<protein>
    <submittedName>
        <fullName evidence="2">Uncharacterized protein</fullName>
    </submittedName>
</protein>
<feature type="transmembrane region" description="Helical" evidence="1">
    <location>
        <begin position="18"/>
        <end position="36"/>
    </location>
</feature>
<evidence type="ECO:0000313" key="2">
    <source>
        <dbReference type="EMBL" id="ASN82376.1"/>
    </source>
</evidence>
<keyword evidence="1" id="KW-0472">Membrane</keyword>
<feature type="transmembrane region" description="Helical" evidence="1">
    <location>
        <begin position="42"/>
        <end position="60"/>
    </location>
</feature>
<proteinExistence type="predicted"/>
<organism evidence="2 3">
    <name type="scientific">Deinococcus ficus</name>
    <dbReference type="NCBI Taxonomy" id="317577"/>
    <lineage>
        <taxon>Bacteria</taxon>
        <taxon>Thermotogati</taxon>
        <taxon>Deinococcota</taxon>
        <taxon>Deinococci</taxon>
        <taxon>Deinococcales</taxon>
        <taxon>Deinococcaceae</taxon>
        <taxon>Deinococcus</taxon>
    </lineage>
</organism>
<dbReference type="RefSeq" id="WP_027463663.1">
    <property type="nucleotide sequence ID" value="NZ_CP021082.1"/>
</dbReference>
<keyword evidence="2" id="KW-0614">Plasmid</keyword>
<evidence type="ECO:0000256" key="1">
    <source>
        <dbReference type="SAM" id="Phobius"/>
    </source>
</evidence>